<dbReference type="PATRIC" id="fig|1216932.3.peg.1653"/>
<dbReference type="Proteomes" id="UP000019426">
    <property type="component" value="Chromosome M2/40_rep1"/>
</dbReference>
<dbReference type="OrthoDB" id="396512at2"/>
<dbReference type="HOGENOM" id="CLU_025996_25_1_9"/>
<dbReference type="SUPFAM" id="SSF53448">
    <property type="entry name" value="Nucleotide-diphospho-sugar transferases"/>
    <property type="match status" value="1"/>
</dbReference>
<dbReference type="PANTHER" id="PTHR22916">
    <property type="entry name" value="GLYCOSYLTRANSFERASE"/>
    <property type="match status" value="1"/>
</dbReference>
<evidence type="ECO:0000313" key="3">
    <source>
        <dbReference type="Proteomes" id="UP000019426"/>
    </source>
</evidence>
<name>W6S3B6_9CLOT</name>
<feature type="domain" description="Glycosyltransferase 2-like" evidence="1">
    <location>
        <begin position="6"/>
        <end position="182"/>
    </location>
</feature>
<dbReference type="eggNOG" id="COG1216">
    <property type="taxonomic scope" value="Bacteria"/>
</dbReference>
<evidence type="ECO:0000313" key="2">
    <source>
        <dbReference type="EMBL" id="CDM68817.1"/>
    </source>
</evidence>
<keyword evidence="3" id="KW-1185">Reference proteome</keyword>
<protein>
    <recommendedName>
        <fullName evidence="1">Glycosyltransferase 2-like domain-containing protein</fullName>
    </recommendedName>
</protein>
<dbReference type="PANTHER" id="PTHR22916:SF3">
    <property type="entry name" value="UDP-GLCNAC:BETAGAL BETA-1,3-N-ACETYLGLUCOSAMINYLTRANSFERASE-LIKE PROTEIN 1"/>
    <property type="match status" value="1"/>
</dbReference>
<dbReference type="KEGG" id="clt:CM240_1659"/>
<organism evidence="2 3">
    <name type="scientific">Clostridium bornimense</name>
    <dbReference type="NCBI Taxonomy" id="1216932"/>
    <lineage>
        <taxon>Bacteria</taxon>
        <taxon>Bacillati</taxon>
        <taxon>Bacillota</taxon>
        <taxon>Clostridia</taxon>
        <taxon>Eubacteriales</taxon>
        <taxon>Clostridiaceae</taxon>
        <taxon>Clostridium</taxon>
    </lineage>
</organism>
<proteinExistence type="predicted"/>
<dbReference type="RefSeq" id="WP_051483761.1">
    <property type="nucleotide sequence ID" value="NZ_HG917868.1"/>
</dbReference>
<dbReference type="InterPro" id="IPR029044">
    <property type="entry name" value="Nucleotide-diphossugar_trans"/>
</dbReference>
<dbReference type="Gene3D" id="3.90.550.10">
    <property type="entry name" value="Spore Coat Polysaccharide Biosynthesis Protein SpsA, Chain A"/>
    <property type="match status" value="1"/>
</dbReference>
<accession>W6S3B6</accession>
<dbReference type="Gene3D" id="3.40.50.720">
    <property type="entry name" value="NAD(P)-binding Rossmann-like Domain"/>
    <property type="match status" value="1"/>
</dbReference>
<dbReference type="Pfam" id="PF00535">
    <property type="entry name" value="Glycos_transf_2"/>
    <property type="match status" value="1"/>
</dbReference>
<gene>
    <name evidence="2" type="ORF">CM240_1659</name>
</gene>
<sequence>MNKRISIIVLTYNNFKYYKECIDSILCQTYSDIEIVISDDGSLDFPRNEIYNYIYSNISKNIKKITININEHNLGIVKNYNKAIRLSEGDYIFYLAIDDVLYDKNVIKDVVNYFEETGELIFTGYKDVYNSDLNEYIKTLPRDNEVEILKKKDARVLYESLCKGSFISGSNTPFSKNLIDKYGYLDESYCYLEDYPRYLSLTKRGCNIGFYDRKLIKYRSGGVTTSGKISDVLRRDIRRATIEECSEYFQEKWNHQWIIDKKLIGWGTGDCYKNSTDYIKNNIDYLVDSNKSIQKTKIEGKLVLSPEVLLKEDINNIFILIFSYANYFDIAKCLEEYGFKEYKHFFVCTPNILEII</sequence>
<dbReference type="EMBL" id="HG917868">
    <property type="protein sequence ID" value="CDM68817.1"/>
    <property type="molecule type" value="Genomic_DNA"/>
</dbReference>
<dbReference type="InterPro" id="IPR001173">
    <property type="entry name" value="Glyco_trans_2-like"/>
</dbReference>
<dbReference type="GO" id="GO:0016758">
    <property type="term" value="F:hexosyltransferase activity"/>
    <property type="evidence" value="ECO:0007669"/>
    <property type="project" value="UniProtKB-ARBA"/>
</dbReference>
<dbReference type="AlphaFoldDB" id="W6S3B6"/>
<reference evidence="2 3" key="1">
    <citation type="submission" date="2013-11" db="EMBL/GenBank/DDBJ databases">
        <title>Complete genome sequence of Clostridum sp. M2/40.</title>
        <authorList>
            <person name="Wibberg D."/>
            <person name="Puehler A."/>
            <person name="Schlueter A."/>
        </authorList>
    </citation>
    <scope>NUCLEOTIDE SEQUENCE [LARGE SCALE GENOMIC DNA]</scope>
    <source>
        <strain evidence="3">M2/40</strain>
    </source>
</reference>
<evidence type="ECO:0000259" key="1">
    <source>
        <dbReference type="Pfam" id="PF00535"/>
    </source>
</evidence>
<dbReference type="STRING" id="1216932.CM240_1659"/>